<accession>A0A5C6GLD5</accession>
<evidence type="ECO:0000313" key="2">
    <source>
        <dbReference type="EMBL" id="TWU76996.1"/>
    </source>
</evidence>
<keyword evidence="3" id="KW-1185">Reference proteome</keyword>
<evidence type="ECO:0000313" key="3">
    <source>
        <dbReference type="Proteomes" id="UP000243498"/>
    </source>
</evidence>
<comment type="caution">
    <text evidence="1">The sequence shown here is derived from an EMBL/GenBank/DDBJ whole genome shotgun (WGS) entry which is preliminary data.</text>
</comment>
<evidence type="ECO:0000313" key="1">
    <source>
        <dbReference type="EMBL" id="OAA42766.1"/>
    </source>
</evidence>
<dbReference type="OMA" id="AMISANH"/>
<accession>A0A167DRL2</accession>
<dbReference type="EMBL" id="SBHS01000004">
    <property type="protein sequence ID" value="TWU76996.1"/>
    <property type="molecule type" value="Genomic_DNA"/>
</dbReference>
<dbReference type="AlphaFoldDB" id="A0A167DRL2"/>
<dbReference type="Proteomes" id="UP000317257">
    <property type="component" value="Unassembled WGS sequence"/>
</dbReference>
<organism evidence="1 3">
    <name type="scientific">Metarhizium rileyi (strain RCEF 4871)</name>
    <name type="common">Nomuraea rileyi</name>
    <dbReference type="NCBI Taxonomy" id="1649241"/>
    <lineage>
        <taxon>Eukaryota</taxon>
        <taxon>Fungi</taxon>
        <taxon>Dikarya</taxon>
        <taxon>Ascomycota</taxon>
        <taxon>Pezizomycotina</taxon>
        <taxon>Sordariomycetes</taxon>
        <taxon>Hypocreomycetidae</taxon>
        <taxon>Hypocreales</taxon>
        <taxon>Clavicipitaceae</taxon>
        <taxon>Metarhizium</taxon>
    </lineage>
</organism>
<proteinExistence type="predicted"/>
<dbReference type="OrthoDB" id="4939174at2759"/>
<reference evidence="4" key="2">
    <citation type="submission" date="2018-12" db="EMBL/GenBank/DDBJ databases">
        <title>The complete genome of Metarhizium rileyi, a key fungal pathogen of Lepidoptera.</title>
        <authorList>
            <person name="Binneck E."/>
            <person name="Lastra C.C.L."/>
            <person name="Sosa-Gomez D.R."/>
        </authorList>
    </citation>
    <scope>NUCLEOTIDE SEQUENCE [LARGE SCALE GENOMIC DNA]</scope>
    <source>
        <strain evidence="4">Cep018-CH2</strain>
    </source>
</reference>
<reference evidence="2" key="3">
    <citation type="journal article" date="2019" name="Microbiol. Resour. Announc.">
        <title>Genome Sequence of Metarhizium rileyi, a Microbial Control Agent for Lepidoptera.</title>
        <authorList>
            <person name="Binneck E."/>
            <person name="Lastra C.C.L."/>
            <person name="Sosa-Gomez D.R."/>
        </authorList>
    </citation>
    <scope>NUCLEOTIDE SEQUENCE</scope>
    <source>
        <strain evidence="2">Cep018-CH2</strain>
    </source>
</reference>
<sequence>MAWVDKPEQGSLRAIIQAHNRQAVLVRGIAWTGLHLQILNVQFSAAEERLAQARSEWKSDRGEAWVDDLKAGFPELRQNRIRKILELFNFYGVRANTLPLNFDGRIVDAIQTNVIFVNESRLCLAYITFDSVARLRRHYIWRPRLVRQSSPISSYQTKKHRGLIPPVQAEDPYLLCILVALAQKHLELRYERGEPEESVQVSLLALSEGRADHVYFYTAYLPLSFLNKFSEPSLYFECPPVSISYLPISLEKPDEFLCRLRGVLLETGAVGGESPDASTSLADT</sequence>
<dbReference type="EMBL" id="AZHC01000013">
    <property type="protein sequence ID" value="OAA42766.1"/>
    <property type="molecule type" value="Genomic_DNA"/>
</dbReference>
<gene>
    <name evidence="2" type="ORF">ED733_007509</name>
    <name evidence="1" type="ORF">NOR_04897</name>
</gene>
<evidence type="ECO:0000313" key="4">
    <source>
        <dbReference type="Proteomes" id="UP000317257"/>
    </source>
</evidence>
<name>A0A167DRL2_METRR</name>
<dbReference type="Proteomes" id="UP000243498">
    <property type="component" value="Unassembled WGS sequence"/>
</dbReference>
<protein>
    <submittedName>
        <fullName evidence="1">Uncharacterized protein</fullName>
    </submittedName>
</protein>
<reference evidence="1 3" key="1">
    <citation type="journal article" date="2016" name="Genome Biol. Evol.">
        <title>Divergent and convergent evolution of fungal pathogenicity.</title>
        <authorList>
            <person name="Shang Y."/>
            <person name="Xiao G."/>
            <person name="Zheng P."/>
            <person name="Cen K."/>
            <person name="Zhan S."/>
            <person name="Wang C."/>
        </authorList>
    </citation>
    <scope>NUCLEOTIDE SEQUENCE [LARGE SCALE GENOMIC DNA]</scope>
    <source>
        <strain evidence="1 3">RCEF 4871</strain>
    </source>
</reference>